<accession>A0A8G1ECB4</accession>
<organism evidence="2 3">
    <name type="scientific">Neotabrizicola shimadae</name>
    <dbReference type="NCBI Taxonomy" id="2807096"/>
    <lineage>
        <taxon>Bacteria</taxon>
        <taxon>Pseudomonadati</taxon>
        <taxon>Pseudomonadota</taxon>
        <taxon>Alphaproteobacteria</taxon>
        <taxon>Rhodobacterales</taxon>
        <taxon>Paracoccaceae</taxon>
        <taxon>Neotabrizicola</taxon>
    </lineage>
</organism>
<reference evidence="2" key="1">
    <citation type="submission" date="2021-02" db="EMBL/GenBank/DDBJ databases">
        <title>Rhodobacter shimadae sp. nov., an aerobic anoxygenic phototrophic bacterium isolated from a hot spring.</title>
        <authorList>
            <person name="Muramatsu S."/>
            <person name="Haruta S."/>
            <person name="Hirose S."/>
            <person name="Hanada S."/>
        </authorList>
    </citation>
    <scope>NUCLEOTIDE SEQUENCE</scope>
    <source>
        <strain evidence="2">N10</strain>
    </source>
</reference>
<gene>
    <name evidence="2" type="ORF">JO391_10390</name>
</gene>
<evidence type="ECO:0000313" key="2">
    <source>
        <dbReference type="EMBL" id="QYZ68204.1"/>
    </source>
</evidence>
<keyword evidence="3" id="KW-1185">Reference proteome</keyword>
<keyword evidence="1" id="KW-1133">Transmembrane helix</keyword>
<dbReference type="AlphaFoldDB" id="A0A8G1ECB4"/>
<keyword evidence="1" id="KW-0472">Membrane</keyword>
<dbReference type="EMBL" id="CP069370">
    <property type="protein sequence ID" value="QYZ68204.1"/>
    <property type="molecule type" value="Genomic_DNA"/>
</dbReference>
<keyword evidence="1" id="KW-0812">Transmembrane</keyword>
<evidence type="ECO:0000256" key="1">
    <source>
        <dbReference type="SAM" id="Phobius"/>
    </source>
</evidence>
<proteinExistence type="predicted"/>
<dbReference type="KEGG" id="nsm:JO391_10390"/>
<sequence>MPLIRPAAAATLRRFSEPLTAAAVTAFGIWLMTLGGWLLWPLGGFLAVMGLAWAVQALRRVRFRQPAKTPGVVEVDEAQVGYYAPDLGGYVSLDELVELRMVRLRGNRFWRLKQSDGQALLVPVDAAGSHRLFDAFAALPGMDTQALVAALEDPVPAGEGNLPAPAESIGAVIWRRADRRGGRGGLDLAARSRHL</sequence>
<dbReference type="RefSeq" id="WP_220660427.1">
    <property type="nucleotide sequence ID" value="NZ_CP069370.1"/>
</dbReference>
<feature type="transmembrane region" description="Helical" evidence="1">
    <location>
        <begin position="38"/>
        <end position="58"/>
    </location>
</feature>
<evidence type="ECO:0000313" key="3">
    <source>
        <dbReference type="Proteomes" id="UP000826300"/>
    </source>
</evidence>
<dbReference type="Proteomes" id="UP000826300">
    <property type="component" value="Chromosome"/>
</dbReference>
<protein>
    <submittedName>
        <fullName evidence="2">Uncharacterized protein</fullName>
    </submittedName>
</protein>
<name>A0A8G1ECB4_9RHOB</name>